<sequence>MTNWAKFTLRKANLSFYRFKFPKRSQIPKAIKTKHPCGRSLHLEALLTRNTHICALLTDITCGGSFGLSHNRANAFSQIRDPQEREHAERIKD</sequence>
<organism evidence="1 2">
    <name type="scientific">Caerostris extrusa</name>
    <name type="common">Bark spider</name>
    <name type="synonym">Caerostris bankana</name>
    <dbReference type="NCBI Taxonomy" id="172846"/>
    <lineage>
        <taxon>Eukaryota</taxon>
        <taxon>Metazoa</taxon>
        <taxon>Ecdysozoa</taxon>
        <taxon>Arthropoda</taxon>
        <taxon>Chelicerata</taxon>
        <taxon>Arachnida</taxon>
        <taxon>Araneae</taxon>
        <taxon>Araneomorphae</taxon>
        <taxon>Entelegynae</taxon>
        <taxon>Araneoidea</taxon>
        <taxon>Araneidae</taxon>
        <taxon>Caerostris</taxon>
    </lineage>
</organism>
<dbReference type="Proteomes" id="UP001054945">
    <property type="component" value="Unassembled WGS sequence"/>
</dbReference>
<dbReference type="EMBL" id="BPLR01011865">
    <property type="protein sequence ID" value="GIY49688.1"/>
    <property type="molecule type" value="Genomic_DNA"/>
</dbReference>
<dbReference type="AlphaFoldDB" id="A0AAV4TT99"/>
<keyword evidence="2" id="KW-1185">Reference proteome</keyword>
<comment type="caution">
    <text evidence="1">The sequence shown here is derived from an EMBL/GenBank/DDBJ whole genome shotgun (WGS) entry which is preliminary data.</text>
</comment>
<proteinExistence type="predicted"/>
<evidence type="ECO:0000313" key="2">
    <source>
        <dbReference type="Proteomes" id="UP001054945"/>
    </source>
</evidence>
<name>A0AAV4TT99_CAEEX</name>
<gene>
    <name evidence="1" type="ORF">CEXT_156511</name>
</gene>
<reference evidence="1 2" key="1">
    <citation type="submission" date="2021-06" db="EMBL/GenBank/DDBJ databases">
        <title>Caerostris extrusa draft genome.</title>
        <authorList>
            <person name="Kono N."/>
            <person name="Arakawa K."/>
        </authorList>
    </citation>
    <scope>NUCLEOTIDE SEQUENCE [LARGE SCALE GENOMIC DNA]</scope>
</reference>
<protein>
    <submittedName>
        <fullName evidence="1">Uncharacterized protein</fullName>
    </submittedName>
</protein>
<evidence type="ECO:0000313" key="1">
    <source>
        <dbReference type="EMBL" id="GIY49688.1"/>
    </source>
</evidence>
<accession>A0AAV4TT99</accession>